<protein>
    <submittedName>
        <fullName evidence="1">Unnamed protein product</fullName>
    </submittedName>
</protein>
<gene>
    <name evidence="1" type="ORF">Cboi01_000427400</name>
</gene>
<dbReference type="EMBL" id="BSXV01002682">
    <property type="protein sequence ID" value="GME96446.1"/>
    <property type="molecule type" value="Genomic_DNA"/>
</dbReference>
<sequence>MSNFLKSANVLKPLYDRIVVQRAKAATQTTSGIYIPEKNVEKLSVATVIAVGPGATNNKGELIPTVVKAGDKVLLPSYGGASVKVADEVSILQ</sequence>
<proteinExistence type="predicted"/>
<evidence type="ECO:0000313" key="2">
    <source>
        <dbReference type="Proteomes" id="UP001165101"/>
    </source>
</evidence>
<accession>A0ACB5TW78</accession>
<keyword evidence="2" id="KW-1185">Reference proteome</keyword>
<dbReference type="Proteomes" id="UP001165101">
    <property type="component" value="Unassembled WGS sequence"/>
</dbReference>
<evidence type="ECO:0000313" key="1">
    <source>
        <dbReference type="EMBL" id="GME96446.1"/>
    </source>
</evidence>
<organism evidence="1 2">
    <name type="scientific">Candida boidinii</name>
    <name type="common">Yeast</name>
    <dbReference type="NCBI Taxonomy" id="5477"/>
    <lineage>
        <taxon>Eukaryota</taxon>
        <taxon>Fungi</taxon>
        <taxon>Dikarya</taxon>
        <taxon>Ascomycota</taxon>
        <taxon>Saccharomycotina</taxon>
        <taxon>Pichiomycetes</taxon>
        <taxon>Pichiales</taxon>
        <taxon>Pichiaceae</taxon>
        <taxon>Ogataea</taxon>
        <taxon>Ogataea/Candida clade</taxon>
    </lineage>
</organism>
<reference evidence="1" key="1">
    <citation type="submission" date="2023-04" db="EMBL/GenBank/DDBJ databases">
        <title>Candida boidinii NBRC 1967.</title>
        <authorList>
            <person name="Ichikawa N."/>
            <person name="Sato H."/>
            <person name="Tonouchi N."/>
        </authorList>
    </citation>
    <scope>NUCLEOTIDE SEQUENCE</scope>
    <source>
        <strain evidence="1">NBRC 1967</strain>
    </source>
</reference>
<name>A0ACB5TW78_CANBO</name>
<comment type="caution">
    <text evidence="1">The sequence shown here is derived from an EMBL/GenBank/DDBJ whole genome shotgun (WGS) entry which is preliminary data.</text>
</comment>